<dbReference type="Proteomes" id="UP001651880">
    <property type="component" value="Unassembled WGS sequence"/>
</dbReference>
<reference evidence="1 2" key="1">
    <citation type="submission" date="2021-10" db="EMBL/GenBank/DDBJ databases">
        <title>Lutispora strain m25 sp. nov., a thermophilic, non-spore-forming bacterium isolated from a lab-scale methanogenic bioreactor digesting anaerobic sludge.</title>
        <authorList>
            <person name="El Houari A."/>
            <person name="Mcdonald J."/>
        </authorList>
    </citation>
    <scope>NUCLEOTIDE SEQUENCE [LARGE SCALE GENOMIC DNA]</scope>
    <source>
        <strain evidence="2">m25</strain>
    </source>
</reference>
<keyword evidence="2" id="KW-1185">Reference proteome</keyword>
<proteinExistence type="predicted"/>
<dbReference type="RefSeq" id="WP_255226458.1">
    <property type="nucleotide sequence ID" value="NZ_JAJEKE010000003.1"/>
</dbReference>
<evidence type="ECO:0000313" key="2">
    <source>
        <dbReference type="Proteomes" id="UP001651880"/>
    </source>
</evidence>
<comment type="caution">
    <text evidence="1">The sequence shown here is derived from an EMBL/GenBank/DDBJ whole genome shotgun (WGS) entry which is preliminary data.</text>
</comment>
<dbReference type="EMBL" id="JAJEKE010000003">
    <property type="protein sequence ID" value="MCQ1528935.1"/>
    <property type="molecule type" value="Genomic_DNA"/>
</dbReference>
<sequence>MVTVLGIASLDLTKTQQKGLVKELGKTVDAVFDKNTFMLRNLPHENCAGIAKDQITFFISVDEDINIDTKRNIVKSLNETMVKAIGYKGDKKVIAIFRYRDDLGYSENGKLIADIK</sequence>
<evidence type="ECO:0000313" key="1">
    <source>
        <dbReference type="EMBL" id="MCQ1528935.1"/>
    </source>
</evidence>
<name>A0ABT1NCI2_9FIRM</name>
<gene>
    <name evidence="1" type="ORF">LJD61_05160</name>
</gene>
<accession>A0ABT1NCI2</accession>
<protein>
    <submittedName>
        <fullName evidence="1">Uncharacterized protein</fullName>
    </submittedName>
</protein>
<organism evidence="1 2">
    <name type="scientific">Lutispora saccharofermentans</name>
    <dbReference type="NCBI Taxonomy" id="3024236"/>
    <lineage>
        <taxon>Bacteria</taxon>
        <taxon>Bacillati</taxon>
        <taxon>Bacillota</taxon>
        <taxon>Clostridia</taxon>
        <taxon>Lutisporales</taxon>
        <taxon>Lutisporaceae</taxon>
        <taxon>Lutispora</taxon>
    </lineage>
</organism>